<dbReference type="AlphaFoldDB" id="A0A382IN46"/>
<reference evidence="1" key="1">
    <citation type="submission" date="2018-05" db="EMBL/GenBank/DDBJ databases">
        <authorList>
            <person name="Lanie J.A."/>
            <person name="Ng W.-L."/>
            <person name="Kazmierczak K.M."/>
            <person name="Andrzejewski T.M."/>
            <person name="Davidsen T.M."/>
            <person name="Wayne K.J."/>
            <person name="Tettelin H."/>
            <person name="Glass J.I."/>
            <person name="Rusch D."/>
            <person name="Podicherti R."/>
            <person name="Tsui H.-C.T."/>
            <person name="Winkler M.E."/>
        </authorList>
    </citation>
    <scope>NUCLEOTIDE SEQUENCE</scope>
</reference>
<protein>
    <submittedName>
        <fullName evidence="1">Uncharacterized protein</fullName>
    </submittedName>
</protein>
<proteinExistence type="predicted"/>
<name>A0A382IN46_9ZZZZ</name>
<gene>
    <name evidence="1" type="ORF">METZ01_LOCUS253481</name>
</gene>
<feature type="non-terminal residue" evidence="1">
    <location>
        <position position="32"/>
    </location>
</feature>
<evidence type="ECO:0000313" key="1">
    <source>
        <dbReference type="EMBL" id="SVC00627.1"/>
    </source>
</evidence>
<sequence>MPNAIVTWISKVLTYDLHILKVIIVYASTALM</sequence>
<accession>A0A382IN46</accession>
<organism evidence="1">
    <name type="scientific">marine metagenome</name>
    <dbReference type="NCBI Taxonomy" id="408172"/>
    <lineage>
        <taxon>unclassified sequences</taxon>
        <taxon>metagenomes</taxon>
        <taxon>ecological metagenomes</taxon>
    </lineage>
</organism>
<dbReference type="EMBL" id="UINC01068198">
    <property type="protein sequence ID" value="SVC00627.1"/>
    <property type="molecule type" value="Genomic_DNA"/>
</dbReference>